<proteinExistence type="predicted"/>
<dbReference type="Proteomes" id="UP001589733">
    <property type="component" value="Unassembled WGS sequence"/>
</dbReference>
<comment type="caution">
    <text evidence="1">The sequence shown here is derived from an EMBL/GenBank/DDBJ whole genome shotgun (WGS) entry which is preliminary data.</text>
</comment>
<name>A0ABV6B2Y3_9DEIO</name>
<reference evidence="1 2" key="1">
    <citation type="submission" date="2024-09" db="EMBL/GenBank/DDBJ databases">
        <authorList>
            <person name="Sun Q."/>
            <person name="Mori K."/>
        </authorList>
    </citation>
    <scope>NUCLEOTIDE SEQUENCE [LARGE SCALE GENOMIC DNA]</scope>
    <source>
        <strain evidence="1 2">JCM 13503</strain>
    </source>
</reference>
<evidence type="ECO:0008006" key="3">
    <source>
        <dbReference type="Google" id="ProtNLM"/>
    </source>
</evidence>
<protein>
    <recommendedName>
        <fullName evidence="3">IrrE N-terminal-like domain-containing protein</fullName>
    </recommendedName>
</protein>
<accession>A0ABV6B2Y3</accession>
<evidence type="ECO:0000313" key="1">
    <source>
        <dbReference type="EMBL" id="MFB9994110.1"/>
    </source>
</evidence>
<dbReference type="RefSeq" id="WP_380014240.1">
    <property type="nucleotide sequence ID" value="NZ_JBHLYR010000059.1"/>
</dbReference>
<evidence type="ECO:0000313" key="2">
    <source>
        <dbReference type="Proteomes" id="UP001589733"/>
    </source>
</evidence>
<dbReference type="EMBL" id="JBHLYR010000059">
    <property type="protein sequence ID" value="MFB9994110.1"/>
    <property type="molecule type" value="Genomic_DNA"/>
</dbReference>
<sequence length="218" mass="25059">MSADAWPALYIQFVKDIQAYLEHEPNSYKALHRLGIHVRMGRDNYVITQSKPPVVYLQPWFYGYNNETVEHEYGHILLAWSNIESQMIQEYGSREAAQPFIESLCEQALPFLRITQPMVDEAVRRYGVTSRAVVFLMLKAKARPEVALRRLIYDHPNAERAGFITSGNYIREVARCNLGLPFSWLERVPEPSAWFPSDIPVSFTRIPHTHNLIGVVAG</sequence>
<keyword evidence="2" id="KW-1185">Reference proteome</keyword>
<gene>
    <name evidence="1" type="ORF">ACFFLM_19305</name>
</gene>
<organism evidence="1 2">
    <name type="scientific">Deinococcus oregonensis</name>
    <dbReference type="NCBI Taxonomy" id="1805970"/>
    <lineage>
        <taxon>Bacteria</taxon>
        <taxon>Thermotogati</taxon>
        <taxon>Deinococcota</taxon>
        <taxon>Deinococci</taxon>
        <taxon>Deinococcales</taxon>
        <taxon>Deinococcaceae</taxon>
        <taxon>Deinococcus</taxon>
    </lineage>
</organism>